<dbReference type="RefSeq" id="YP_009187761.1">
    <property type="nucleotide sequence ID" value="NC_028659.1"/>
</dbReference>
<dbReference type="Proteomes" id="UP000203990">
    <property type="component" value="Segment"/>
</dbReference>
<protein>
    <submittedName>
        <fullName evidence="1">Uncharacterized protein</fullName>
    </submittedName>
</protein>
<reference evidence="1 2" key="1">
    <citation type="submission" date="2015-10" db="EMBL/GenBank/DDBJ databases">
        <title>Complete genome sequence of Klebsiella pneumoniae bacteriophage vB_KpnM_KB57.</title>
        <authorList>
            <person name="Volozhantsev N.V."/>
            <person name="Popova A.V."/>
            <person name="Krasilnikova V.M."/>
            <person name="Bogun A.G."/>
        </authorList>
    </citation>
    <scope>NUCLEOTIDE SEQUENCE [LARGE SCALE GENOMIC DNA]</scope>
</reference>
<dbReference type="KEGG" id="vg:26523114"/>
<accession>A0A0S1S1N4</accession>
<gene>
    <name evidence="1" type="ORF">KB57_148</name>
</gene>
<dbReference type="GeneID" id="26523114"/>
<keyword evidence="2" id="KW-1185">Reference proteome</keyword>
<dbReference type="OrthoDB" id="19953at10239"/>
<proteinExistence type="predicted"/>
<evidence type="ECO:0000313" key="2">
    <source>
        <dbReference type="Proteomes" id="UP000203990"/>
    </source>
</evidence>
<evidence type="ECO:0000313" key="1">
    <source>
        <dbReference type="EMBL" id="ALM02535.1"/>
    </source>
</evidence>
<sequence>MKFYIYHRPMHTIKFKEYMGDLIHVSCEEKDFSPDGEQWKIKRCNRPEAVYNRLNKMLASGGVPSDGIYPLSDKRSLKDLLSYMNSWEKYNDQ</sequence>
<dbReference type="EMBL" id="KT934943">
    <property type="protein sequence ID" value="ALM02535.1"/>
    <property type="molecule type" value="Genomic_DNA"/>
</dbReference>
<organism evidence="1 2">
    <name type="scientific">Klebsiella phage vB_KpnM_KB57</name>
    <dbReference type="NCBI Taxonomy" id="1719140"/>
    <lineage>
        <taxon>Viruses</taxon>
        <taxon>Duplodnaviria</taxon>
        <taxon>Heunggongvirae</taxon>
        <taxon>Uroviricota</taxon>
        <taxon>Caudoviricetes</taxon>
        <taxon>Vequintavirinae</taxon>
        <taxon>Mydovirus</taxon>
        <taxon>Mydovirus KB57</taxon>
    </lineage>
</organism>
<name>A0A0S1S1N4_9CAUD</name>